<dbReference type="PROSITE" id="PS50956">
    <property type="entry name" value="HTH_ASNC_2"/>
    <property type="match status" value="1"/>
</dbReference>
<evidence type="ECO:0000256" key="1">
    <source>
        <dbReference type="ARBA" id="ARBA00023015"/>
    </source>
</evidence>
<dbReference type="Gene3D" id="1.10.10.10">
    <property type="entry name" value="Winged helix-like DNA-binding domain superfamily/Winged helix DNA-binding domain"/>
    <property type="match status" value="1"/>
</dbReference>
<dbReference type="InterPro" id="IPR000485">
    <property type="entry name" value="AsnC-type_HTH_dom"/>
</dbReference>
<evidence type="ECO:0000313" key="6">
    <source>
        <dbReference type="Proteomes" id="UP000664914"/>
    </source>
</evidence>
<dbReference type="Pfam" id="PF01037">
    <property type="entry name" value="AsnC_trans_reg"/>
    <property type="match status" value="1"/>
</dbReference>
<dbReference type="PANTHER" id="PTHR30154:SF34">
    <property type="entry name" value="TRANSCRIPTIONAL REGULATOR AZLB"/>
    <property type="match status" value="1"/>
</dbReference>
<reference evidence="5" key="2">
    <citation type="submission" date="2021-04" db="EMBL/GenBank/DDBJ databases">
        <title>Isolation and genomic analysis of the ibuprofen-degrading bacterium Sphingomonas strain MPO218.</title>
        <authorList>
            <person name="Aulestia M."/>
            <person name="Flores A."/>
            <person name="Mangas E.L."/>
            <person name="Perez-Pulido A.J."/>
            <person name="Santero E."/>
            <person name="Camacho E.M."/>
        </authorList>
    </citation>
    <scope>NUCLEOTIDE SEQUENCE</scope>
    <source>
        <strain evidence="5">MPO218</strain>
    </source>
</reference>
<dbReference type="PRINTS" id="PR00033">
    <property type="entry name" value="HTHASNC"/>
</dbReference>
<reference evidence="5" key="1">
    <citation type="submission" date="2020-07" db="EMBL/GenBank/DDBJ databases">
        <authorList>
            <person name="Camacho E."/>
        </authorList>
    </citation>
    <scope>NUCLEOTIDE SEQUENCE</scope>
    <source>
        <strain evidence="5">MPO218</strain>
    </source>
</reference>
<dbReference type="GO" id="GO:0005829">
    <property type="term" value="C:cytosol"/>
    <property type="evidence" value="ECO:0007669"/>
    <property type="project" value="TreeGrafter"/>
</dbReference>
<dbReference type="GO" id="GO:0043565">
    <property type="term" value="F:sequence-specific DNA binding"/>
    <property type="evidence" value="ECO:0007669"/>
    <property type="project" value="InterPro"/>
</dbReference>
<dbReference type="SUPFAM" id="SSF54909">
    <property type="entry name" value="Dimeric alpha+beta barrel"/>
    <property type="match status" value="1"/>
</dbReference>
<dbReference type="InterPro" id="IPR036390">
    <property type="entry name" value="WH_DNA-bd_sf"/>
</dbReference>
<evidence type="ECO:0000259" key="4">
    <source>
        <dbReference type="PROSITE" id="PS50956"/>
    </source>
</evidence>
<dbReference type="InterPro" id="IPR019888">
    <property type="entry name" value="Tscrpt_reg_AsnC-like"/>
</dbReference>
<dbReference type="SMART" id="SM00344">
    <property type="entry name" value="HTH_ASNC"/>
    <property type="match status" value="1"/>
</dbReference>
<gene>
    <name evidence="5" type="ORF">HRJ34_19760</name>
</gene>
<dbReference type="AlphaFoldDB" id="A0A975CZP4"/>
<accession>A0A975CZP4</accession>
<dbReference type="OMA" id="YRAQIDW"/>
<protein>
    <submittedName>
        <fullName evidence="5">Lrp/AsnC family transcriptional regulator</fullName>
    </submittedName>
</protein>
<proteinExistence type="predicted"/>
<dbReference type="Pfam" id="PF13412">
    <property type="entry name" value="HTH_24"/>
    <property type="match status" value="1"/>
</dbReference>
<dbReference type="InterPro" id="IPR019887">
    <property type="entry name" value="Tscrpt_reg_AsnC/Lrp_C"/>
</dbReference>
<organism evidence="5 6">
    <name type="scientific">Rhizorhabdus wittichii</name>
    <dbReference type="NCBI Taxonomy" id="160791"/>
    <lineage>
        <taxon>Bacteria</taxon>
        <taxon>Pseudomonadati</taxon>
        <taxon>Pseudomonadota</taxon>
        <taxon>Alphaproteobacteria</taxon>
        <taxon>Sphingomonadales</taxon>
        <taxon>Sphingomonadaceae</taxon>
        <taxon>Rhizorhabdus</taxon>
    </lineage>
</organism>
<dbReference type="EMBL" id="CP059319">
    <property type="protein sequence ID" value="QTH20555.1"/>
    <property type="molecule type" value="Genomic_DNA"/>
</dbReference>
<sequence>MSSNGKLDGFDRKILACVQENGGIGPSELSTLIHLSPAQCSRRLQRLKDEGYVEKIAGILARPRLNLNVSSYIIVKIKDHGADTEARFKQLVDALPEVTSCEYIAGDADYILRVVTRDLESYSEFISNKLMVGGDIVSIRSNIILKGMKQTTALPLDYC</sequence>
<evidence type="ECO:0000256" key="3">
    <source>
        <dbReference type="ARBA" id="ARBA00023163"/>
    </source>
</evidence>
<evidence type="ECO:0000256" key="2">
    <source>
        <dbReference type="ARBA" id="ARBA00023125"/>
    </source>
</evidence>
<dbReference type="InterPro" id="IPR036388">
    <property type="entry name" value="WH-like_DNA-bd_sf"/>
</dbReference>
<dbReference type="SUPFAM" id="SSF46785">
    <property type="entry name" value="Winged helix' DNA-binding domain"/>
    <property type="match status" value="1"/>
</dbReference>
<name>A0A975CZP4_9SPHN</name>
<keyword evidence="2" id="KW-0238">DNA-binding</keyword>
<dbReference type="Gene3D" id="3.30.70.920">
    <property type="match status" value="1"/>
</dbReference>
<dbReference type="InterPro" id="IPR011008">
    <property type="entry name" value="Dimeric_a/b-barrel"/>
</dbReference>
<feature type="domain" description="HTH asnC-type" evidence="4">
    <location>
        <begin position="7"/>
        <end position="68"/>
    </location>
</feature>
<keyword evidence="1" id="KW-0805">Transcription regulation</keyword>
<dbReference type="PANTHER" id="PTHR30154">
    <property type="entry name" value="LEUCINE-RESPONSIVE REGULATORY PROTEIN"/>
    <property type="match status" value="1"/>
</dbReference>
<dbReference type="Proteomes" id="UP000664914">
    <property type="component" value="Chromosome"/>
</dbReference>
<dbReference type="RefSeq" id="WP_012048909.1">
    <property type="nucleotide sequence ID" value="NZ_CP059319.1"/>
</dbReference>
<evidence type="ECO:0000313" key="5">
    <source>
        <dbReference type="EMBL" id="QTH20555.1"/>
    </source>
</evidence>
<dbReference type="GO" id="GO:0043200">
    <property type="term" value="P:response to amino acid"/>
    <property type="evidence" value="ECO:0007669"/>
    <property type="project" value="TreeGrafter"/>
</dbReference>
<keyword evidence="3" id="KW-0804">Transcription</keyword>